<dbReference type="CDD" id="cd00303">
    <property type="entry name" value="retropepsin_like"/>
    <property type="match status" value="1"/>
</dbReference>
<dbReference type="Proteomes" id="UP000639006">
    <property type="component" value="Unassembled WGS sequence"/>
</dbReference>
<evidence type="ECO:0000313" key="2">
    <source>
        <dbReference type="Proteomes" id="UP000639006"/>
    </source>
</evidence>
<organism evidence="1 2">
    <name type="scientific">Candidatus Argoarchaeum ethanivorans</name>
    <dbReference type="NCBI Taxonomy" id="2608793"/>
    <lineage>
        <taxon>Archaea</taxon>
        <taxon>Methanobacteriati</taxon>
        <taxon>Methanobacteriota</taxon>
        <taxon>Stenosarchaea group</taxon>
        <taxon>Methanomicrobia</taxon>
        <taxon>Methanosarcinales</taxon>
        <taxon>Methanosarcinales incertae sedis</taxon>
        <taxon>GOM Arc I cluster</taxon>
        <taxon>Candidatus Argoarchaeum</taxon>
    </lineage>
</organism>
<evidence type="ECO:0000313" key="1">
    <source>
        <dbReference type="EMBL" id="CAD6493590.1"/>
    </source>
</evidence>
<gene>
    <name evidence="1" type="ORF">DIAAKJNI_00521</name>
</gene>
<dbReference type="SUPFAM" id="SSF50630">
    <property type="entry name" value="Acid proteases"/>
    <property type="match status" value="1"/>
</dbReference>
<reference evidence="1" key="1">
    <citation type="submission" date="2020-10" db="EMBL/GenBank/DDBJ databases">
        <authorList>
            <person name="Hahn C.J."/>
            <person name="Laso-Perez R."/>
            <person name="Vulcano F."/>
            <person name="Vaziourakis K.-M."/>
            <person name="Stokke R."/>
            <person name="Steen I.H."/>
            <person name="Teske A."/>
            <person name="Boetius A."/>
            <person name="Liebeke M."/>
            <person name="Amann R."/>
            <person name="Knittel K."/>
        </authorList>
    </citation>
    <scope>NUCLEOTIDE SEQUENCE</scope>
    <source>
        <strain evidence="1">Gfbio:e3339647-f889-4370-9287-4fb5cb688e4c:AG392M11_GoMArc1</strain>
    </source>
</reference>
<sequence>MGRLYRAIEVASGDRHAYTVGFIDTGADKSVMSRRLADSMGMELKGRIEMVSASGHLIVGQQAEVGVRTLADDMTADIEIGVTDELFDDEIDENGVEVIIGLDFLEEVNMKIEFR</sequence>
<dbReference type="Pfam" id="PF13975">
    <property type="entry name" value="gag-asp_proteas"/>
    <property type="match status" value="1"/>
</dbReference>
<comment type="caution">
    <text evidence="1">The sequence shown here is derived from an EMBL/GenBank/DDBJ whole genome shotgun (WGS) entry which is preliminary data.</text>
</comment>
<dbReference type="Gene3D" id="2.40.70.10">
    <property type="entry name" value="Acid Proteases"/>
    <property type="match status" value="1"/>
</dbReference>
<accession>A0A811TCU2</accession>
<protein>
    <recommendedName>
        <fullName evidence="3">Peptidase A2 domain-containing protein</fullName>
    </recommendedName>
</protein>
<proteinExistence type="predicted"/>
<name>A0A811TCU2_9EURY</name>
<evidence type="ECO:0008006" key="3">
    <source>
        <dbReference type="Google" id="ProtNLM"/>
    </source>
</evidence>
<dbReference type="InterPro" id="IPR021109">
    <property type="entry name" value="Peptidase_aspartic_dom_sf"/>
</dbReference>
<dbReference type="EMBL" id="CAJHIQ010000039">
    <property type="protein sequence ID" value="CAD6493590.1"/>
    <property type="molecule type" value="Genomic_DNA"/>
</dbReference>
<dbReference type="AlphaFoldDB" id="A0A811TCU2"/>